<protein>
    <recommendedName>
        <fullName evidence="7">Phage head-tail adapter protein</fullName>
    </recommendedName>
</protein>
<dbReference type="Pfam" id="PF12236">
    <property type="entry name" value="Head-tail_con"/>
    <property type="match status" value="1"/>
</dbReference>
<evidence type="ECO:0000256" key="3">
    <source>
        <dbReference type="ARBA" id="ARBA00023219"/>
    </source>
</evidence>
<evidence type="ECO:0000313" key="6">
    <source>
        <dbReference type="Proteomes" id="UP000072867"/>
    </source>
</evidence>
<dbReference type="InterPro" id="IPR020991">
    <property type="entry name" value="Connector_podovirus"/>
</dbReference>
<reference evidence="5 6" key="1">
    <citation type="journal article" date="2016" name="Front. Microbiol.">
        <title>Genomic Resource of Rice Seed Associated Bacteria.</title>
        <authorList>
            <person name="Midha S."/>
            <person name="Bansal K."/>
            <person name="Sharma S."/>
            <person name="Kumar N."/>
            <person name="Patil P.P."/>
            <person name="Chaudhry V."/>
            <person name="Patil P.B."/>
        </authorList>
    </citation>
    <scope>NUCLEOTIDE SEQUENCE [LARGE SCALE GENOMIC DNA]</scope>
    <source>
        <strain evidence="5 6">NS319</strain>
    </source>
</reference>
<keyword evidence="3" id="KW-0231">Viral genome packaging</keyword>
<gene>
    <name evidence="5" type="ORF">NS319_12225</name>
</gene>
<organism evidence="5 6">
    <name type="scientific">Sphingomonas sanguinis</name>
    <dbReference type="NCBI Taxonomy" id="33051"/>
    <lineage>
        <taxon>Bacteria</taxon>
        <taxon>Pseudomonadati</taxon>
        <taxon>Pseudomonadota</taxon>
        <taxon>Alphaproteobacteria</taxon>
        <taxon>Sphingomonadales</taxon>
        <taxon>Sphingomonadaceae</taxon>
        <taxon>Sphingomonas</taxon>
    </lineage>
</organism>
<dbReference type="AlphaFoldDB" id="A0A147HV37"/>
<evidence type="ECO:0008006" key="7">
    <source>
        <dbReference type="Google" id="ProtNLM"/>
    </source>
</evidence>
<proteinExistence type="predicted"/>
<comment type="subcellular location">
    <subcellularLocation>
        <location evidence="1">Virion</location>
    </subcellularLocation>
</comment>
<dbReference type="PATRIC" id="fig|33051.3.peg.3683"/>
<evidence type="ECO:0000256" key="1">
    <source>
        <dbReference type="ARBA" id="ARBA00004328"/>
    </source>
</evidence>
<evidence type="ECO:0000256" key="4">
    <source>
        <dbReference type="SAM" id="MobiDB-lite"/>
    </source>
</evidence>
<dbReference type="RefSeq" id="WP_058733847.1">
    <property type="nucleotide sequence ID" value="NZ_LDTD01000086.1"/>
</dbReference>
<dbReference type="EMBL" id="LDTD01000086">
    <property type="protein sequence ID" value="KTT68797.1"/>
    <property type="molecule type" value="Genomic_DNA"/>
</dbReference>
<comment type="caution">
    <text evidence="5">The sequence shown here is derived from an EMBL/GenBank/DDBJ whole genome shotgun (WGS) entry which is preliminary data.</text>
</comment>
<dbReference type="Proteomes" id="UP000072867">
    <property type="component" value="Unassembled WGS sequence"/>
</dbReference>
<name>A0A147HV37_9SPHN</name>
<evidence type="ECO:0000256" key="2">
    <source>
        <dbReference type="ARBA" id="ARBA00022612"/>
    </source>
</evidence>
<sequence length="556" mass="61282">MADDKLQDDELVREHLRNHDRLVALRAPWESLWREIDERVSPMNAGTIGGPTGSAGRASRAGTVKGGHNFDTTAVKSLGRFAAAMAAITVPRNTQYIRLRFRDADLQKLPEVQRWCERTADRLHAIRYAAHAGFGVQSSKDFRQLGRYGTAPFLTEERKGVGLYYRALPLAECYIDEDFSGRVDTVHRRYTLNARQCEQQFGAAALTPKMAEAVEKRTYDREFEILHIVCPNADMRADRFDWQGKPIASVHIAIDEKIIMRRAGYHSMPISVSRHQSEAGEIYGTSPAMEVLPAIKGVNAMKRTVLRAAHKEVDPALIFFNDDGITSLNTTPGTANPGLVNEQGDPLVHRMPGSGNLPIGQEMIEQERADIRSAFMEEFFKILTDPGDRMTATQVLEMVGKQGVLVAPYAGQYETEKQNPVTQRDLDLAMRAGQVEPFPDVVLEAGAYPLIEYENPLTRMARAEEATGLTRWFEALTPMAQVDPGVFDHIDTDAAAPGLGEVLGVRPSWIATADKVAAKRKAREDAQMAQAGPGALGDVAGAYLDVAKANQISEAA</sequence>
<accession>A0A147HV37</accession>
<keyword evidence="2" id="KW-1188">Viral release from host cell</keyword>
<feature type="region of interest" description="Disordered" evidence="4">
    <location>
        <begin position="44"/>
        <end position="64"/>
    </location>
</feature>
<evidence type="ECO:0000313" key="5">
    <source>
        <dbReference type="EMBL" id="KTT68797.1"/>
    </source>
</evidence>